<evidence type="ECO:0000313" key="3">
    <source>
        <dbReference type="Proteomes" id="UP000248857"/>
    </source>
</evidence>
<evidence type="ECO:0000313" key="2">
    <source>
        <dbReference type="EMBL" id="PZD73660.1"/>
    </source>
</evidence>
<name>A0A2W1JJP7_9CYAN</name>
<organism evidence="2 3">
    <name type="scientific">Acaryochloris thomasi RCC1774</name>
    <dbReference type="NCBI Taxonomy" id="1764569"/>
    <lineage>
        <taxon>Bacteria</taxon>
        <taxon>Bacillati</taxon>
        <taxon>Cyanobacteriota</taxon>
        <taxon>Cyanophyceae</taxon>
        <taxon>Acaryochloridales</taxon>
        <taxon>Acaryochloridaceae</taxon>
        <taxon>Acaryochloris</taxon>
        <taxon>Acaryochloris thomasi</taxon>
    </lineage>
</organism>
<reference evidence="2 3" key="1">
    <citation type="journal article" date="2018" name="Sci. Rep.">
        <title>A novel species of the marine cyanobacterium Acaryochloris with a unique pigment content and lifestyle.</title>
        <authorList>
            <person name="Partensky F."/>
            <person name="Six C."/>
            <person name="Ratin M."/>
            <person name="Garczarek L."/>
            <person name="Vaulot D."/>
            <person name="Probert I."/>
            <person name="Calteau A."/>
            <person name="Gourvil P."/>
            <person name="Marie D."/>
            <person name="Grebert T."/>
            <person name="Bouchier C."/>
            <person name="Le Panse S."/>
            <person name="Gachenot M."/>
            <person name="Rodriguez F."/>
            <person name="Garrido J.L."/>
        </authorList>
    </citation>
    <scope>NUCLEOTIDE SEQUENCE [LARGE SCALE GENOMIC DNA]</scope>
    <source>
        <strain evidence="2 3">RCC1774</strain>
    </source>
</reference>
<dbReference type="InterPro" id="IPR011008">
    <property type="entry name" value="Dimeric_a/b-barrel"/>
</dbReference>
<dbReference type="RefSeq" id="WP_110986001.1">
    <property type="nucleotide sequence ID" value="NZ_CAWNWM010000005.1"/>
</dbReference>
<comment type="caution">
    <text evidence="2">The sequence shown here is derived from an EMBL/GenBank/DDBJ whole genome shotgun (WGS) entry which is preliminary data.</text>
</comment>
<gene>
    <name evidence="2" type="ORF">C1752_02040</name>
</gene>
<dbReference type="EMBL" id="PQWO01000005">
    <property type="protein sequence ID" value="PZD73660.1"/>
    <property type="molecule type" value="Genomic_DNA"/>
</dbReference>
<dbReference type="Proteomes" id="UP000248857">
    <property type="component" value="Unassembled WGS sequence"/>
</dbReference>
<accession>A0A2W1JJP7</accession>
<dbReference type="AlphaFoldDB" id="A0A2W1JJP7"/>
<feature type="domain" description="DUF1330" evidence="1">
    <location>
        <begin position="7"/>
        <end position="92"/>
    </location>
</feature>
<protein>
    <recommendedName>
        <fullName evidence="1">DUF1330 domain-containing protein</fullName>
    </recommendedName>
</protein>
<dbReference type="InterPro" id="IPR010753">
    <property type="entry name" value="DUF1330"/>
</dbReference>
<sequence length="98" mass="10733">MTIQLLAMTSVNVGAESALNKYLSVVGPLMQSAGAKIIDRFELANSIVGSNEFQYVTLIEYPDEASVSKVFDSEEYGSLDEVKRIAFSKYQVSVIVSM</sequence>
<dbReference type="Gene3D" id="3.30.70.100">
    <property type="match status" value="1"/>
</dbReference>
<dbReference type="OrthoDB" id="582594at2"/>
<dbReference type="SUPFAM" id="SSF54909">
    <property type="entry name" value="Dimeric alpha+beta barrel"/>
    <property type="match status" value="1"/>
</dbReference>
<dbReference type="Pfam" id="PF07045">
    <property type="entry name" value="DUF1330"/>
    <property type="match status" value="1"/>
</dbReference>
<keyword evidence="3" id="KW-1185">Reference proteome</keyword>
<evidence type="ECO:0000259" key="1">
    <source>
        <dbReference type="Pfam" id="PF07045"/>
    </source>
</evidence>
<proteinExistence type="predicted"/>